<keyword evidence="1" id="KW-1133">Transmembrane helix</keyword>
<evidence type="ECO:0000256" key="1">
    <source>
        <dbReference type="SAM" id="Phobius"/>
    </source>
</evidence>
<dbReference type="RefSeq" id="WP_182953768.1">
    <property type="nucleotide sequence ID" value="NZ_WNXC01000001.1"/>
</dbReference>
<reference evidence="2 3" key="1">
    <citation type="submission" date="2019-11" db="EMBL/GenBank/DDBJ databases">
        <title>Description of Pedobacter sp. LMG 31462T.</title>
        <authorList>
            <person name="Carlier A."/>
            <person name="Qi S."/>
            <person name="Vandamme P."/>
        </authorList>
    </citation>
    <scope>NUCLEOTIDE SEQUENCE [LARGE SCALE GENOMIC DNA]</scope>
    <source>
        <strain evidence="2 3">LMG 31462</strain>
    </source>
</reference>
<feature type="transmembrane region" description="Helical" evidence="1">
    <location>
        <begin position="37"/>
        <end position="57"/>
    </location>
</feature>
<gene>
    <name evidence="2" type="ORF">GM920_04355</name>
</gene>
<accession>A0ABR6ESA3</accession>
<proteinExistence type="predicted"/>
<name>A0ABR6ESA3_9SPHI</name>
<dbReference type="EMBL" id="WNXC01000001">
    <property type="protein sequence ID" value="MBB2148140.1"/>
    <property type="molecule type" value="Genomic_DNA"/>
</dbReference>
<keyword evidence="3" id="KW-1185">Reference proteome</keyword>
<evidence type="ECO:0000313" key="3">
    <source>
        <dbReference type="Proteomes" id="UP000636110"/>
    </source>
</evidence>
<comment type="caution">
    <text evidence="2">The sequence shown here is derived from an EMBL/GenBank/DDBJ whole genome shotgun (WGS) entry which is preliminary data.</text>
</comment>
<keyword evidence="1" id="KW-0812">Transmembrane</keyword>
<sequence length="72" mass="8504">MKKISYIATMQKCLLLFVVLNLFTALVFYFIKDGFEIKKQLASIPALLFFYYYLAFLKKINLRKARKAKLSI</sequence>
<organism evidence="2 3">
    <name type="scientific">Pedobacter gandavensis</name>
    <dbReference type="NCBI Taxonomy" id="2679963"/>
    <lineage>
        <taxon>Bacteria</taxon>
        <taxon>Pseudomonadati</taxon>
        <taxon>Bacteroidota</taxon>
        <taxon>Sphingobacteriia</taxon>
        <taxon>Sphingobacteriales</taxon>
        <taxon>Sphingobacteriaceae</taxon>
        <taxon>Pedobacter</taxon>
    </lineage>
</organism>
<feature type="transmembrane region" description="Helical" evidence="1">
    <location>
        <begin position="12"/>
        <end position="31"/>
    </location>
</feature>
<dbReference type="Proteomes" id="UP000636110">
    <property type="component" value="Unassembled WGS sequence"/>
</dbReference>
<protein>
    <submittedName>
        <fullName evidence="2">Uncharacterized protein</fullName>
    </submittedName>
</protein>
<keyword evidence="1" id="KW-0472">Membrane</keyword>
<evidence type="ECO:0000313" key="2">
    <source>
        <dbReference type="EMBL" id="MBB2148140.1"/>
    </source>
</evidence>